<dbReference type="RefSeq" id="WP_071662139.1">
    <property type="nucleotide sequence ID" value="NZ_LUKY01000031.1"/>
</dbReference>
<dbReference type="GO" id="GO:0000270">
    <property type="term" value="P:peptidoglycan metabolic process"/>
    <property type="evidence" value="ECO:0007669"/>
    <property type="project" value="UniProtKB-UniRule"/>
</dbReference>
<dbReference type="Pfam" id="PF03330">
    <property type="entry name" value="DPBB_1"/>
    <property type="match status" value="1"/>
</dbReference>
<dbReference type="GO" id="GO:0005886">
    <property type="term" value="C:plasma membrane"/>
    <property type="evidence" value="ECO:0007669"/>
    <property type="project" value="UniProtKB-SubCell"/>
</dbReference>
<dbReference type="NCBIfam" id="TIGR00413">
    <property type="entry name" value="rlpA"/>
    <property type="match status" value="1"/>
</dbReference>
<organism evidence="8 9">
    <name type="scientific">Candidatus Rickettsiella isopodorum</name>
    <dbReference type="NCBI Taxonomy" id="1225476"/>
    <lineage>
        <taxon>Bacteria</taxon>
        <taxon>Pseudomonadati</taxon>
        <taxon>Pseudomonadota</taxon>
        <taxon>Gammaproteobacteria</taxon>
        <taxon>Legionellales</taxon>
        <taxon>Coxiellaceae</taxon>
        <taxon>Rickettsiella</taxon>
    </lineage>
</organism>
<dbReference type="SUPFAM" id="SSF50685">
    <property type="entry name" value="Barwin-like endoglucanases"/>
    <property type="match status" value="1"/>
</dbReference>
<dbReference type="EMBL" id="LUKY01000031">
    <property type="protein sequence ID" value="OIZ95480.1"/>
    <property type="molecule type" value="Genomic_DNA"/>
</dbReference>
<keyword evidence="3 4" id="KW-0961">Cell wall biogenesis/degradation</keyword>
<dbReference type="InterPro" id="IPR009009">
    <property type="entry name" value="RlpA-like_DPBB"/>
</dbReference>
<evidence type="ECO:0000256" key="5">
    <source>
        <dbReference type="RuleBase" id="RU003495"/>
    </source>
</evidence>
<dbReference type="EC" id="4.2.2.-" evidence="4"/>
<comment type="caution">
    <text evidence="8">The sequence shown here is derived from an EMBL/GenBank/DDBJ whole genome shotgun (WGS) entry which is preliminary data.</text>
</comment>
<keyword evidence="6" id="KW-0812">Transmembrane</keyword>
<dbReference type="PANTHER" id="PTHR34183">
    <property type="entry name" value="ENDOLYTIC PEPTIDOGLYCAN TRANSGLYCOSYLASE RLPA"/>
    <property type="match status" value="1"/>
</dbReference>
<dbReference type="PANTHER" id="PTHR34183:SF1">
    <property type="entry name" value="ENDOLYTIC PEPTIDOGLYCAN TRANSGLYCOSYLASE RLPA"/>
    <property type="match status" value="1"/>
</dbReference>
<dbReference type="InterPro" id="IPR012997">
    <property type="entry name" value="RplA"/>
</dbReference>
<evidence type="ECO:0000256" key="1">
    <source>
        <dbReference type="ARBA" id="ARBA00022729"/>
    </source>
</evidence>
<evidence type="ECO:0000259" key="7">
    <source>
        <dbReference type="PROSITE" id="PS51724"/>
    </source>
</evidence>
<reference evidence="8 9" key="1">
    <citation type="submission" date="2016-03" db="EMBL/GenBank/DDBJ databases">
        <title>Comparative genomics of Rickettsiella.</title>
        <authorList>
            <person name="Chandler C."/>
            <person name="Wang Y."/>
        </authorList>
    </citation>
    <scope>NUCLEOTIDE SEQUENCE [LARGE SCALE GENOMIC DNA]</scope>
    <source>
        <strain evidence="8 9">RCFS May 2013</strain>
    </source>
</reference>
<keyword evidence="6" id="KW-1133">Transmembrane helix</keyword>
<keyword evidence="2 4" id="KW-0456">Lyase</keyword>
<feature type="domain" description="SPOR" evidence="7">
    <location>
        <begin position="213"/>
        <end position="294"/>
    </location>
</feature>
<comment type="subcellular location">
    <subcellularLocation>
        <location evidence="4">Cell membrane</location>
        <topology evidence="4">Lipid-anchor</topology>
    </subcellularLocation>
</comment>
<dbReference type="GO" id="GO:0071555">
    <property type="term" value="P:cell wall organization"/>
    <property type="evidence" value="ECO:0007669"/>
    <property type="project" value="UniProtKB-KW"/>
</dbReference>
<evidence type="ECO:0000256" key="3">
    <source>
        <dbReference type="ARBA" id="ARBA00023316"/>
    </source>
</evidence>
<keyword evidence="1" id="KW-0732">Signal</keyword>
<name>A0A1J8NK27_9COXI</name>
<gene>
    <name evidence="4" type="primary">rlpA</name>
    <name evidence="8" type="ORF">A1D18_01900</name>
</gene>
<dbReference type="PROSITE" id="PS51257">
    <property type="entry name" value="PROKAR_LIPOPROTEIN"/>
    <property type="match status" value="1"/>
</dbReference>
<dbReference type="Gene3D" id="2.40.40.10">
    <property type="entry name" value="RlpA-like domain"/>
    <property type="match status" value="1"/>
</dbReference>
<dbReference type="Gene3D" id="3.30.70.1070">
    <property type="entry name" value="Sporulation related repeat"/>
    <property type="match status" value="1"/>
</dbReference>
<dbReference type="HAMAP" id="MF_02071">
    <property type="entry name" value="RlpA"/>
    <property type="match status" value="1"/>
</dbReference>
<keyword evidence="4" id="KW-1003">Cell membrane</keyword>
<protein>
    <recommendedName>
        <fullName evidence="4">Endolytic peptidoglycan transglycosylase RlpA</fullName>
        <ecNumber evidence="4">4.2.2.-</ecNumber>
    </recommendedName>
</protein>
<dbReference type="Pfam" id="PF05036">
    <property type="entry name" value="SPOR"/>
    <property type="match status" value="1"/>
</dbReference>
<comment type="similarity">
    <text evidence="4 5">Belongs to the RlpA family.</text>
</comment>
<dbReference type="InterPro" id="IPR036680">
    <property type="entry name" value="SPOR-like_sf"/>
</dbReference>
<dbReference type="InterPro" id="IPR036908">
    <property type="entry name" value="RlpA-like_sf"/>
</dbReference>
<proteinExistence type="inferred from homology"/>
<evidence type="ECO:0000256" key="4">
    <source>
        <dbReference type="HAMAP-Rule" id="MF_02071"/>
    </source>
</evidence>
<keyword evidence="4 6" id="KW-0472">Membrane</keyword>
<evidence type="ECO:0000256" key="6">
    <source>
        <dbReference type="SAM" id="Phobius"/>
    </source>
</evidence>
<dbReference type="CDD" id="cd22268">
    <property type="entry name" value="DPBB_RlpA-like"/>
    <property type="match status" value="1"/>
</dbReference>
<dbReference type="GO" id="GO:0042834">
    <property type="term" value="F:peptidoglycan binding"/>
    <property type="evidence" value="ECO:0007669"/>
    <property type="project" value="InterPro"/>
</dbReference>
<sequence length="294" mass="33207">MLIKNNAKQGRLFFRIISGLTFCLLTLSLGACSSTSSSTNYRYHLRQDKAPCFRINTHRIPNAIPKAEPLSKRGNPKSYVVFGRRYYVMKNAKGYHARGIASWYGMKFHDFKTSNGEIYNVAGMTAAHKTLPLPTYLQVTNLRNGKKIIVKVNDRGPFVNNRLLDLSYAAAKKLDMIGRGTAPVSIVAITPGITRLAANSKSLHKKKYPGYYPEKKQAPYIQLGLFKQRASAQKLALLVKQWTRSPVNVKTTFIHKRHYYQVVIGPLRNSKSSQQLTHKLQLAGLSHRYKALKP</sequence>
<dbReference type="Proteomes" id="UP000183924">
    <property type="component" value="Unassembled WGS sequence"/>
</dbReference>
<dbReference type="InterPro" id="IPR034718">
    <property type="entry name" value="RlpA"/>
</dbReference>
<dbReference type="AlphaFoldDB" id="A0A1J8NK27"/>
<evidence type="ECO:0000313" key="9">
    <source>
        <dbReference type="Proteomes" id="UP000183924"/>
    </source>
</evidence>
<dbReference type="GO" id="GO:0009279">
    <property type="term" value="C:cell outer membrane"/>
    <property type="evidence" value="ECO:0007669"/>
    <property type="project" value="TreeGrafter"/>
</dbReference>
<keyword evidence="4" id="KW-0449">Lipoprotein</keyword>
<feature type="transmembrane region" description="Helical" evidence="6">
    <location>
        <begin position="12"/>
        <end position="31"/>
    </location>
</feature>
<evidence type="ECO:0000313" key="8">
    <source>
        <dbReference type="EMBL" id="OIZ95480.1"/>
    </source>
</evidence>
<dbReference type="STRING" id="1225476.A1D18_01900"/>
<keyword evidence="9" id="KW-1185">Reference proteome</keyword>
<dbReference type="OrthoDB" id="9779128at2"/>
<evidence type="ECO:0000256" key="2">
    <source>
        <dbReference type="ARBA" id="ARBA00023239"/>
    </source>
</evidence>
<dbReference type="PROSITE" id="PS51724">
    <property type="entry name" value="SPOR"/>
    <property type="match status" value="1"/>
</dbReference>
<dbReference type="SUPFAM" id="SSF110997">
    <property type="entry name" value="Sporulation related repeat"/>
    <property type="match status" value="1"/>
</dbReference>
<dbReference type="InterPro" id="IPR007730">
    <property type="entry name" value="SPOR-like_dom"/>
</dbReference>
<comment type="function">
    <text evidence="4">Lytic transglycosylase with a strong preference for naked glycan strands that lack stem peptides.</text>
</comment>
<keyword evidence="4" id="KW-0564">Palmitate</keyword>
<accession>A0A1J8NK27</accession>
<dbReference type="GO" id="GO:0008932">
    <property type="term" value="F:lytic endotransglycosylase activity"/>
    <property type="evidence" value="ECO:0007669"/>
    <property type="project" value="UniProtKB-UniRule"/>
</dbReference>